<dbReference type="Proteomes" id="UP000621436">
    <property type="component" value="Unassembled WGS sequence"/>
</dbReference>
<accession>A0A931AVG0</accession>
<keyword evidence="3" id="KW-1185">Reference proteome</keyword>
<evidence type="ECO:0000259" key="1">
    <source>
        <dbReference type="Pfam" id="PF26226"/>
    </source>
</evidence>
<protein>
    <recommendedName>
        <fullName evidence="1">DUF8052 domain-containing protein</fullName>
    </recommendedName>
</protein>
<comment type="caution">
    <text evidence="2">The sequence shown here is derived from an EMBL/GenBank/DDBJ whole genome shotgun (WGS) entry which is preliminary data.</text>
</comment>
<name>A0A931AVG0_9FIRM</name>
<dbReference type="EMBL" id="JADPIE010000006">
    <property type="protein sequence ID" value="MBF8437505.1"/>
    <property type="molecule type" value="Genomic_DNA"/>
</dbReference>
<sequence length="143" mass="16974">MNEIGRSFDLYGFCRLDNERYVATRSVKIWEFTDYEHVLVRITEEYAADFYNRQFIDEVVAELVDAHPNHHQSYFTFVNIVESQLRPEDIQAIKELKYSKTFRLGLRGWCDLRLIVVDIPRNQIYTNKAGKEVAESYKSLLEL</sequence>
<dbReference type="AlphaFoldDB" id="A0A931AVG0"/>
<reference evidence="2" key="1">
    <citation type="submission" date="2020-11" db="EMBL/GenBank/DDBJ databases">
        <title>Halonatronomonas betainensis gen. nov., sp. nov. a novel haloalkaliphilic representative of the family Halanaerobiacae capable of betaine degradation.</title>
        <authorList>
            <person name="Boltyanskaya Y."/>
            <person name="Kevbrin V."/>
            <person name="Detkova E."/>
            <person name="Grouzdev D.S."/>
            <person name="Koziaeva V."/>
            <person name="Zhilina T."/>
        </authorList>
    </citation>
    <scope>NUCLEOTIDE SEQUENCE</scope>
    <source>
        <strain evidence="2">Z-7014</strain>
    </source>
</reference>
<evidence type="ECO:0000313" key="2">
    <source>
        <dbReference type="EMBL" id="MBF8437505.1"/>
    </source>
</evidence>
<dbReference type="InterPro" id="IPR058365">
    <property type="entry name" value="DUF8052"/>
</dbReference>
<dbReference type="Pfam" id="PF26226">
    <property type="entry name" value="DUF8052"/>
    <property type="match status" value="1"/>
</dbReference>
<gene>
    <name evidence="2" type="ORF">I0Q91_10460</name>
</gene>
<organism evidence="2 3">
    <name type="scientific">Halonatronomonas betaini</name>
    <dbReference type="NCBI Taxonomy" id="2778430"/>
    <lineage>
        <taxon>Bacteria</taxon>
        <taxon>Bacillati</taxon>
        <taxon>Bacillota</taxon>
        <taxon>Clostridia</taxon>
        <taxon>Halanaerobiales</taxon>
        <taxon>Halarsenatibacteraceae</taxon>
        <taxon>Halonatronomonas</taxon>
    </lineage>
</organism>
<feature type="domain" description="DUF8052" evidence="1">
    <location>
        <begin position="5"/>
        <end position="138"/>
    </location>
</feature>
<dbReference type="RefSeq" id="WP_270454499.1">
    <property type="nucleotide sequence ID" value="NZ_JADPIE010000006.1"/>
</dbReference>
<evidence type="ECO:0000313" key="3">
    <source>
        <dbReference type="Proteomes" id="UP000621436"/>
    </source>
</evidence>
<proteinExistence type="predicted"/>